<keyword evidence="1" id="KW-0732">Signal</keyword>
<accession>A0ABX6QRZ4</accession>
<reference evidence="2 3" key="1">
    <citation type="submission" date="2020-06" db="EMBL/GenBank/DDBJ databases">
        <title>Genome sequence of Rhizobium sp strain ADMK78.</title>
        <authorList>
            <person name="Rahi P."/>
        </authorList>
    </citation>
    <scope>NUCLEOTIDE SEQUENCE [LARGE SCALE GENOMIC DNA]</scope>
    <source>
        <strain evidence="2 3">ADMK78</strain>
    </source>
</reference>
<evidence type="ECO:0000256" key="1">
    <source>
        <dbReference type="SAM" id="SignalP"/>
    </source>
</evidence>
<feature type="chain" id="PRO_5047034308" evidence="1">
    <location>
        <begin position="26"/>
        <end position="245"/>
    </location>
</feature>
<dbReference type="Proteomes" id="UP000308530">
    <property type="component" value="Chromosome"/>
</dbReference>
<dbReference type="PANTHER" id="PTHR34387:SF1">
    <property type="entry name" value="PERIPLASMIC IMMUNOGENIC PROTEIN"/>
    <property type="match status" value="1"/>
</dbReference>
<evidence type="ECO:0000313" key="2">
    <source>
        <dbReference type="EMBL" id="QLF71441.1"/>
    </source>
</evidence>
<protein>
    <submittedName>
        <fullName evidence="2">SIMPL domain-containing protein</fullName>
    </submittedName>
</protein>
<dbReference type="EMBL" id="CP058350">
    <property type="protein sequence ID" value="QLF71441.1"/>
    <property type="molecule type" value="Genomic_DNA"/>
</dbReference>
<evidence type="ECO:0000313" key="3">
    <source>
        <dbReference type="Proteomes" id="UP000308530"/>
    </source>
</evidence>
<sequence>MRPLMLATALIGPLALVAAAAPALASEDEMREATIIVSGEGEAAIAPDMAILSLSVVREAATAEEALRANSQAMADVLADLKGQGLADRDLQTSNFSVQPRYEQKKSSTGDYQAPEIVGYTVTNGLTVRVRDLSALGSVIDRAVKLGVNQGGDIVFTNDDPAAAIAEARREAVAEAMEKARILTEAAGVKLGRVIEISENFAAPMPQPVYRTMAMAKDMAMEAAPIASGENRYSVTVNMTYALDQ</sequence>
<dbReference type="InterPro" id="IPR052022">
    <property type="entry name" value="26kDa_periplasmic_antigen"/>
</dbReference>
<dbReference type="Pfam" id="PF04402">
    <property type="entry name" value="SIMPL"/>
    <property type="match status" value="1"/>
</dbReference>
<feature type="signal peptide" evidence="1">
    <location>
        <begin position="1"/>
        <end position="25"/>
    </location>
</feature>
<dbReference type="RefSeq" id="WP_171033677.1">
    <property type="nucleotide sequence ID" value="NZ_CP058350.1"/>
</dbReference>
<dbReference type="InterPro" id="IPR007497">
    <property type="entry name" value="SIMPL/DUF541"/>
</dbReference>
<organism evidence="2 3">
    <name type="scientific">Peteryoungia desertarenae</name>
    <dbReference type="NCBI Taxonomy" id="1813451"/>
    <lineage>
        <taxon>Bacteria</taxon>
        <taxon>Pseudomonadati</taxon>
        <taxon>Pseudomonadota</taxon>
        <taxon>Alphaproteobacteria</taxon>
        <taxon>Hyphomicrobiales</taxon>
        <taxon>Rhizobiaceae</taxon>
        <taxon>Peteryoungia</taxon>
    </lineage>
</organism>
<dbReference type="Gene3D" id="3.30.70.2970">
    <property type="entry name" value="Protein of unknown function (DUF541), domain 2"/>
    <property type="match status" value="1"/>
</dbReference>
<proteinExistence type="predicted"/>
<name>A0ABX6QRZ4_9HYPH</name>
<dbReference type="PANTHER" id="PTHR34387">
    <property type="entry name" value="SLR1258 PROTEIN"/>
    <property type="match status" value="1"/>
</dbReference>
<keyword evidence="3" id="KW-1185">Reference proteome</keyword>
<gene>
    <name evidence="2" type="ORF">FE840_015845</name>
</gene>
<dbReference type="Gene3D" id="3.30.110.170">
    <property type="entry name" value="Protein of unknown function (DUF541), domain 1"/>
    <property type="match status" value="1"/>
</dbReference>